<dbReference type="AlphaFoldDB" id="A0A3M7PL97"/>
<protein>
    <submittedName>
        <fullName evidence="1">Uncharacterized protein</fullName>
    </submittedName>
</protein>
<dbReference type="EMBL" id="REGN01010008">
    <property type="protein sequence ID" value="RMZ99872.1"/>
    <property type="molecule type" value="Genomic_DNA"/>
</dbReference>
<proteinExistence type="predicted"/>
<sequence>MKIRIYFNDYKLKFQIKVYYCTRSPTRNYAKIFFLSSLSTVNQELNLCLSLITIKKESFGSNGKRACRGGLLGNRLFKHIAK</sequence>
<dbReference type="Proteomes" id="UP000276133">
    <property type="component" value="Unassembled WGS sequence"/>
</dbReference>
<reference evidence="1 2" key="1">
    <citation type="journal article" date="2018" name="Sci. Rep.">
        <title>Genomic signatures of local adaptation to the degree of environmental predictability in rotifers.</title>
        <authorList>
            <person name="Franch-Gras L."/>
            <person name="Hahn C."/>
            <person name="Garcia-Roger E.M."/>
            <person name="Carmona M.J."/>
            <person name="Serra M."/>
            <person name="Gomez A."/>
        </authorList>
    </citation>
    <scope>NUCLEOTIDE SEQUENCE [LARGE SCALE GENOMIC DNA]</scope>
    <source>
        <strain evidence="1">HYR1</strain>
    </source>
</reference>
<evidence type="ECO:0000313" key="2">
    <source>
        <dbReference type="Proteomes" id="UP000276133"/>
    </source>
</evidence>
<keyword evidence="2" id="KW-1185">Reference proteome</keyword>
<organism evidence="1 2">
    <name type="scientific">Brachionus plicatilis</name>
    <name type="common">Marine rotifer</name>
    <name type="synonym">Brachionus muelleri</name>
    <dbReference type="NCBI Taxonomy" id="10195"/>
    <lineage>
        <taxon>Eukaryota</taxon>
        <taxon>Metazoa</taxon>
        <taxon>Spiralia</taxon>
        <taxon>Gnathifera</taxon>
        <taxon>Rotifera</taxon>
        <taxon>Eurotatoria</taxon>
        <taxon>Monogononta</taxon>
        <taxon>Pseudotrocha</taxon>
        <taxon>Ploima</taxon>
        <taxon>Brachionidae</taxon>
        <taxon>Brachionus</taxon>
    </lineage>
</organism>
<evidence type="ECO:0000313" key="1">
    <source>
        <dbReference type="EMBL" id="RMZ99872.1"/>
    </source>
</evidence>
<comment type="caution">
    <text evidence="1">The sequence shown here is derived from an EMBL/GenBank/DDBJ whole genome shotgun (WGS) entry which is preliminary data.</text>
</comment>
<accession>A0A3M7PL97</accession>
<name>A0A3M7PL97_BRAPC</name>
<gene>
    <name evidence="1" type="ORF">BpHYR1_044698</name>
</gene>